<evidence type="ECO:0000256" key="1">
    <source>
        <dbReference type="SAM" id="SignalP"/>
    </source>
</evidence>
<keyword evidence="3" id="KW-1185">Reference proteome</keyword>
<comment type="caution">
    <text evidence="2">The sequence shown here is derived from an EMBL/GenBank/DDBJ whole genome shotgun (WGS) entry which is preliminary data.</text>
</comment>
<protein>
    <submittedName>
        <fullName evidence="2">Uncharacterized protein</fullName>
    </submittedName>
</protein>
<dbReference type="AlphaFoldDB" id="V2Y4G1"/>
<dbReference type="Gene3D" id="2.60.120.380">
    <property type="match status" value="3"/>
</dbReference>
<organism evidence="2 3">
    <name type="scientific">Catonella morbi ATCC 51271</name>
    <dbReference type="NCBI Taxonomy" id="592026"/>
    <lineage>
        <taxon>Bacteria</taxon>
        <taxon>Bacillati</taxon>
        <taxon>Bacillota</taxon>
        <taxon>Clostridia</taxon>
        <taxon>Lachnospirales</taxon>
        <taxon>Lachnospiraceae</taxon>
        <taxon>Catonella</taxon>
    </lineage>
</organism>
<evidence type="ECO:0000313" key="2">
    <source>
        <dbReference type="EMBL" id="ESL02982.1"/>
    </source>
</evidence>
<accession>V2Y4G1</accession>
<proteinExistence type="predicted"/>
<sequence length="419" mass="47777">MRKQLKGLLLGAAFLTASFGIFGEIKADTTTEDIIPNVNIIRSLEEKDRVNMYKTVVDETGYQNITLNFDLAQKDKVKNGWTLKVYDENKEEIYKVEGIKTQFTSGNFSFAKDKTIYISVESSGTTALFIPKGVEYNLNFHTYATTDYESEPNNKYTDANEISLGGYVKGNLINKADEDYYKVKISETGYVNLFFEIVDFVPDKIGNGWNIEIYDRNKNLLYREENIKKDVKLPELPFAKEQEIYIRVMANENVLSSAPEEVEYKLKADITKTNKWEVEDNNTFSKANKLKGTMSANILNDNDVDYFTFNAWKTSSYRVSLNTGDNVAGEYKVEIFVNNKSKAKVNKITKADKNFTFKAKKGQKIWVKISGVSGRSPIGNKYMLKYKAVKTVRKPKKSIKKGTTISKNIISITQMILQN</sequence>
<dbReference type="EMBL" id="ACIL03000013">
    <property type="protein sequence ID" value="ESL02982.1"/>
    <property type="molecule type" value="Genomic_DNA"/>
</dbReference>
<feature type="signal peptide" evidence="1">
    <location>
        <begin position="1"/>
        <end position="23"/>
    </location>
</feature>
<name>V2Y4G1_9FIRM</name>
<reference evidence="2 3" key="1">
    <citation type="submission" date="2013-06" db="EMBL/GenBank/DDBJ databases">
        <authorList>
            <person name="Weinstock G."/>
            <person name="Sodergren E."/>
            <person name="Clifton S."/>
            <person name="Fulton L."/>
            <person name="Fulton B."/>
            <person name="Courtney L."/>
            <person name="Fronick C."/>
            <person name="Harrison M."/>
            <person name="Strong C."/>
            <person name="Farmer C."/>
            <person name="Delahaunty K."/>
            <person name="Markovic C."/>
            <person name="Hall O."/>
            <person name="Minx P."/>
            <person name="Tomlinson C."/>
            <person name="Mitreva M."/>
            <person name="Nelson J."/>
            <person name="Hou S."/>
            <person name="Wollam A."/>
            <person name="Pepin K.H."/>
            <person name="Johnson M."/>
            <person name="Bhonagiri V."/>
            <person name="Nash W.E."/>
            <person name="Warren W."/>
            <person name="Chinwalla A."/>
            <person name="Mardis E.R."/>
            <person name="Wilson R.K."/>
        </authorList>
    </citation>
    <scope>NUCLEOTIDE SEQUENCE [LARGE SCALE GENOMIC DNA]</scope>
    <source>
        <strain evidence="2 3">ATCC 51271</strain>
    </source>
</reference>
<dbReference type="RefSeq" id="WP_023354724.1">
    <property type="nucleotide sequence ID" value="NZ_KI535368.1"/>
</dbReference>
<feature type="chain" id="PRO_5039133478" evidence="1">
    <location>
        <begin position="24"/>
        <end position="419"/>
    </location>
</feature>
<dbReference type="STRING" id="592026.GCWU0000282_001853"/>
<dbReference type="SUPFAM" id="SSF89260">
    <property type="entry name" value="Collagen-binding domain"/>
    <property type="match status" value="2"/>
</dbReference>
<gene>
    <name evidence="2" type="ORF">GCWU0000282_001853</name>
</gene>
<dbReference type="Proteomes" id="UP000018227">
    <property type="component" value="Unassembled WGS sequence"/>
</dbReference>
<dbReference type="OrthoDB" id="2838029at2"/>
<dbReference type="HOGENOM" id="CLU_655058_0_0_9"/>
<keyword evidence="1" id="KW-0732">Signal</keyword>
<dbReference type="eggNOG" id="COG4733">
    <property type="taxonomic scope" value="Bacteria"/>
</dbReference>
<evidence type="ECO:0000313" key="3">
    <source>
        <dbReference type="Proteomes" id="UP000018227"/>
    </source>
</evidence>